<keyword evidence="1" id="KW-0378">Hydrolase</keyword>
<organism evidence="1 2">
    <name type="scientific">Paracoccus aestuarii</name>
    <dbReference type="NCBI Taxonomy" id="453842"/>
    <lineage>
        <taxon>Bacteria</taxon>
        <taxon>Pseudomonadati</taxon>
        <taxon>Pseudomonadota</taxon>
        <taxon>Alphaproteobacteria</taxon>
        <taxon>Rhodobacterales</taxon>
        <taxon>Paracoccaceae</taxon>
        <taxon>Paracoccus</taxon>
    </lineage>
</organism>
<dbReference type="EMBL" id="QZEV01000012">
    <property type="protein sequence ID" value="RJL06185.1"/>
    <property type="molecule type" value="Genomic_DNA"/>
</dbReference>
<sequence length="200" mass="21366">MTITTIVFDIGNVLVRWDAHQAFLPALKDRAAVDAFLARINFPARNLRADGGETFADLAAEIPDPDDRALFLSYLTGHAASIAEPIEGTWAILERLHARGLAIHAITNWSAETWPIGLATHPRLAQAFGVTVVSGLEGIIKPDPRIFAALCDRAGVTPAECLFIDDSPKNVAGAQAAGMQAHHFTTPEALEAALTARGLL</sequence>
<dbReference type="PANTHER" id="PTHR43611">
    <property type="entry name" value="ALPHA-D-GLUCOSE 1-PHOSPHATE PHOSPHATASE"/>
    <property type="match status" value="1"/>
</dbReference>
<dbReference type="GO" id="GO:0016787">
    <property type="term" value="F:hydrolase activity"/>
    <property type="evidence" value="ECO:0007669"/>
    <property type="project" value="UniProtKB-KW"/>
</dbReference>
<dbReference type="InterPro" id="IPR036412">
    <property type="entry name" value="HAD-like_sf"/>
</dbReference>
<reference evidence="1 2" key="1">
    <citation type="submission" date="2018-09" db="EMBL/GenBank/DDBJ databases">
        <title>Paracoccus onubensis nov. sp. a moderate halophilic bacterium isolated from Gruta de las Maravillas (Aracena, Spain).</title>
        <authorList>
            <person name="Jurado V."/>
            <person name="Gutierrez-Patricio S."/>
            <person name="Gonzalez-Pimentel J.L."/>
            <person name="Laiz L."/>
            <person name="Saiz-Jimenez C."/>
        </authorList>
    </citation>
    <scope>NUCLEOTIDE SEQUENCE [LARGE SCALE GENOMIC DNA]</scope>
    <source>
        <strain evidence="1 2">DSM 19484</strain>
    </source>
</reference>
<accession>A0A419A098</accession>
<evidence type="ECO:0000313" key="2">
    <source>
        <dbReference type="Proteomes" id="UP000285530"/>
    </source>
</evidence>
<name>A0A419A098_9RHOB</name>
<keyword evidence="2" id="KW-1185">Reference proteome</keyword>
<dbReference type="InterPro" id="IPR023214">
    <property type="entry name" value="HAD_sf"/>
</dbReference>
<gene>
    <name evidence="1" type="ORF">D3P06_04570</name>
</gene>
<dbReference type="SFLD" id="SFLDG01129">
    <property type="entry name" value="C1.5:_HAD__Beta-PGM__Phosphata"/>
    <property type="match status" value="1"/>
</dbReference>
<dbReference type="PANTHER" id="PTHR43611:SF3">
    <property type="entry name" value="FLAVIN MONONUCLEOTIDE HYDROLASE 1, CHLOROPLATIC"/>
    <property type="match status" value="1"/>
</dbReference>
<dbReference type="Proteomes" id="UP000285530">
    <property type="component" value="Unassembled WGS sequence"/>
</dbReference>
<dbReference type="InterPro" id="IPR006439">
    <property type="entry name" value="HAD-SF_hydro_IA"/>
</dbReference>
<dbReference type="OrthoDB" id="9807742at2"/>
<proteinExistence type="predicted"/>
<dbReference type="SUPFAM" id="SSF56784">
    <property type="entry name" value="HAD-like"/>
    <property type="match status" value="1"/>
</dbReference>
<evidence type="ECO:0000313" key="1">
    <source>
        <dbReference type="EMBL" id="RJL06185.1"/>
    </source>
</evidence>
<dbReference type="Pfam" id="PF00702">
    <property type="entry name" value="Hydrolase"/>
    <property type="match status" value="1"/>
</dbReference>
<dbReference type="RefSeq" id="WP_119885430.1">
    <property type="nucleotide sequence ID" value="NZ_CP067169.1"/>
</dbReference>
<dbReference type="AlphaFoldDB" id="A0A419A098"/>
<dbReference type="NCBIfam" id="TIGR01509">
    <property type="entry name" value="HAD-SF-IA-v3"/>
    <property type="match status" value="1"/>
</dbReference>
<dbReference type="Gene3D" id="3.40.50.1000">
    <property type="entry name" value="HAD superfamily/HAD-like"/>
    <property type="match status" value="1"/>
</dbReference>
<protein>
    <submittedName>
        <fullName evidence="1">HAD family hydrolase</fullName>
    </submittedName>
</protein>
<dbReference type="SFLD" id="SFLDS00003">
    <property type="entry name" value="Haloacid_Dehalogenase"/>
    <property type="match status" value="1"/>
</dbReference>
<comment type="caution">
    <text evidence="1">The sequence shown here is derived from an EMBL/GenBank/DDBJ whole genome shotgun (WGS) entry which is preliminary data.</text>
</comment>